<proteinExistence type="predicted"/>
<evidence type="ECO:0000256" key="2">
    <source>
        <dbReference type="SAM" id="SignalP"/>
    </source>
</evidence>
<dbReference type="SUPFAM" id="SSF56994">
    <property type="entry name" value="Insulin-like"/>
    <property type="match status" value="1"/>
</dbReference>
<feature type="chain" id="PRO_5044833138" description="Insulin-like domain-containing protein" evidence="2">
    <location>
        <begin position="28"/>
        <end position="221"/>
    </location>
</feature>
<gene>
    <name evidence="3" type="ORF">niasHS_000528</name>
</gene>
<evidence type="ECO:0000313" key="3">
    <source>
        <dbReference type="EMBL" id="KAL3097793.1"/>
    </source>
</evidence>
<name>A0ABD2K510_HETSC</name>
<sequence length="221" mass="24511">MSVRHSCIVSPLLLLRGLLLLPSLLLVLRPSSERSSSSPSSSSATTNDFRSSSVLLANALPISMLNSMTRFYPMNSLVNRRTIAEQLETQPTNKKKEEKLKQKMQDETPNIFGRLKLCPPGGRSFFEAFELACPMKKRRRKRHAMFGFGRAHAVAFGKGATMAQGGADEKAQGIAGGDVNAIQQRRKMYRPANTTELMQICCTRGCEFADLLPHCGPFSMW</sequence>
<protein>
    <recommendedName>
        <fullName evidence="5">Insulin-like domain-containing protein</fullName>
    </recommendedName>
</protein>
<feature type="signal peptide" evidence="2">
    <location>
        <begin position="1"/>
        <end position="27"/>
    </location>
</feature>
<keyword evidence="4" id="KW-1185">Reference proteome</keyword>
<keyword evidence="1 2" id="KW-0732">Signal</keyword>
<dbReference type="Proteomes" id="UP001620645">
    <property type="component" value="Unassembled WGS sequence"/>
</dbReference>
<dbReference type="AlphaFoldDB" id="A0ABD2K510"/>
<organism evidence="3 4">
    <name type="scientific">Heterodera schachtii</name>
    <name type="common">Sugarbeet cyst nematode worm</name>
    <name type="synonym">Tylenchus schachtii</name>
    <dbReference type="NCBI Taxonomy" id="97005"/>
    <lineage>
        <taxon>Eukaryota</taxon>
        <taxon>Metazoa</taxon>
        <taxon>Ecdysozoa</taxon>
        <taxon>Nematoda</taxon>
        <taxon>Chromadorea</taxon>
        <taxon>Rhabditida</taxon>
        <taxon>Tylenchina</taxon>
        <taxon>Tylenchomorpha</taxon>
        <taxon>Tylenchoidea</taxon>
        <taxon>Heteroderidae</taxon>
        <taxon>Heteroderinae</taxon>
        <taxon>Heterodera</taxon>
    </lineage>
</organism>
<reference evidence="3 4" key="1">
    <citation type="submission" date="2024-10" db="EMBL/GenBank/DDBJ databases">
        <authorList>
            <person name="Kim D."/>
        </authorList>
    </citation>
    <scope>NUCLEOTIDE SEQUENCE [LARGE SCALE GENOMIC DNA]</scope>
    <source>
        <strain evidence="3">Taebaek</strain>
    </source>
</reference>
<evidence type="ECO:0000256" key="1">
    <source>
        <dbReference type="ARBA" id="ARBA00022729"/>
    </source>
</evidence>
<evidence type="ECO:0008006" key="5">
    <source>
        <dbReference type="Google" id="ProtNLM"/>
    </source>
</evidence>
<comment type="caution">
    <text evidence="3">The sequence shown here is derived from an EMBL/GenBank/DDBJ whole genome shotgun (WGS) entry which is preliminary data.</text>
</comment>
<accession>A0ABD2K510</accession>
<evidence type="ECO:0000313" key="4">
    <source>
        <dbReference type="Proteomes" id="UP001620645"/>
    </source>
</evidence>
<dbReference type="InterPro" id="IPR036438">
    <property type="entry name" value="Insulin-like_sf"/>
</dbReference>
<dbReference type="EMBL" id="JBICCN010000053">
    <property type="protein sequence ID" value="KAL3097793.1"/>
    <property type="molecule type" value="Genomic_DNA"/>
</dbReference>